<dbReference type="EMBL" id="BSUN01000001">
    <property type="protein sequence ID" value="GMA35329.1"/>
    <property type="molecule type" value="Genomic_DNA"/>
</dbReference>
<protein>
    <recommendedName>
        <fullName evidence="1">YhfX-like C-terminal domain-containing protein</fullName>
    </recommendedName>
</protein>
<sequence>MSHLWGSDAYVFGGGLYVDPVLGDVPTRALVVGDGDDPDAATLRDVDMPAPTAIDYYATLRADQGPVASGDTVVFGFRPQVFVTRGLTAAVSGIGTGAPRVEGVWSADGSAPLTVADALAVGAR</sequence>
<name>A0ABQ6ICB3_9MICO</name>
<comment type="caution">
    <text evidence="2">The sequence shown here is derived from an EMBL/GenBank/DDBJ whole genome shotgun (WGS) entry which is preliminary data.</text>
</comment>
<organism evidence="2 3">
    <name type="scientific">Demequina litorisediminis</name>
    <dbReference type="NCBI Taxonomy" id="1849022"/>
    <lineage>
        <taxon>Bacteria</taxon>
        <taxon>Bacillati</taxon>
        <taxon>Actinomycetota</taxon>
        <taxon>Actinomycetes</taxon>
        <taxon>Micrococcales</taxon>
        <taxon>Demequinaceae</taxon>
        <taxon>Demequina</taxon>
    </lineage>
</organism>
<dbReference type="InterPro" id="IPR048449">
    <property type="entry name" value="YhfX-like_C"/>
</dbReference>
<evidence type="ECO:0000259" key="1">
    <source>
        <dbReference type="Pfam" id="PF21279"/>
    </source>
</evidence>
<dbReference type="RefSeq" id="WP_348523507.1">
    <property type="nucleotide sequence ID" value="NZ_BSUN01000001.1"/>
</dbReference>
<evidence type="ECO:0000313" key="2">
    <source>
        <dbReference type="EMBL" id="GMA35329.1"/>
    </source>
</evidence>
<dbReference type="Gene3D" id="2.40.37.30">
    <property type="match status" value="1"/>
</dbReference>
<dbReference type="Proteomes" id="UP001157125">
    <property type="component" value="Unassembled WGS sequence"/>
</dbReference>
<evidence type="ECO:0000313" key="3">
    <source>
        <dbReference type="Proteomes" id="UP001157125"/>
    </source>
</evidence>
<gene>
    <name evidence="2" type="ORF">GCM10025876_15330</name>
</gene>
<accession>A0ABQ6ICB3</accession>
<feature type="domain" description="YhfX-like C-terminal" evidence="1">
    <location>
        <begin position="2"/>
        <end position="101"/>
    </location>
</feature>
<dbReference type="Pfam" id="PF21279">
    <property type="entry name" value="YhfX-like_C"/>
    <property type="match status" value="1"/>
</dbReference>
<reference evidence="3" key="1">
    <citation type="journal article" date="2019" name="Int. J. Syst. Evol. Microbiol.">
        <title>The Global Catalogue of Microorganisms (GCM) 10K type strain sequencing project: providing services to taxonomists for standard genome sequencing and annotation.</title>
        <authorList>
            <consortium name="The Broad Institute Genomics Platform"/>
            <consortium name="The Broad Institute Genome Sequencing Center for Infectious Disease"/>
            <person name="Wu L."/>
            <person name="Ma J."/>
        </authorList>
    </citation>
    <scope>NUCLEOTIDE SEQUENCE [LARGE SCALE GENOMIC DNA]</scope>
    <source>
        <strain evidence="3">NBRC 112299</strain>
    </source>
</reference>
<proteinExistence type="predicted"/>
<keyword evidence="3" id="KW-1185">Reference proteome</keyword>